<dbReference type="Gene3D" id="3.10.450.50">
    <property type="match status" value="1"/>
</dbReference>
<organism evidence="2 3">
    <name type="scientific">Paenibacillus rhizolycopersici</name>
    <dbReference type="NCBI Taxonomy" id="2780073"/>
    <lineage>
        <taxon>Bacteria</taxon>
        <taxon>Bacillati</taxon>
        <taxon>Bacillota</taxon>
        <taxon>Bacilli</taxon>
        <taxon>Bacillales</taxon>
        <taxon>Paenibacillaceae</taxon>
        <taxon>Paenibacillus</taxon>
    </lineage>
</organism>
<feature type="domain" description="SnoaL-like" evidence="1">
    <location>
        <begin position="16"/>
        <end position="123"/>
    </location>
</feature>
<protein>
    <submittedName>
        <fullName evidence="2">Nuclear transport factor 2 family protein</fullName>
    </submittedName>
</protein>
<dbReference type="Proteomes" id="UP001516620">
    <property type="component" value="Unassembled WGS sequence"/>
</dbReference>
<proteinExistence type="predicted"/>
<dbReference type="EMBL" id="JADCNN020000010">
    <property type="protein sequence ID" value="MBM6996552.1"/>
    <property type="molecule type" value="Genomic_DNA"/>
</dbReference>
<dbReference type="InterPro" id="IPR037401">
    <property type="entry name" value="SnoaL-like"/>
</dbReference>
<sequence length="133" mass="15251">MNTLTNGQAEQLIQLFADRYIRKDYDAFLDLFADDIIFEFPYSQEPNPRRLDGKAALKPYLENLEKVLEITSFTPPVIHVAADAPVFFAQFEASGKLLMTGQPYEQSYISVVKVQENGRIVHYQDYWNPLAAT</sequence>
<reference evidence="2 3" key="1">
    <citation type="submission" date="2021-01" db="EMBL/GenBank/DDBJ databases">
        <title>Paenibacillus sp.nov. isolated from the rhizosphere soil of tomato plant.</title>
        <authorList>
            <person name="Thin K.K."/>
            <person name="Zhang X."/>
            <person name="He S."/>
        </authorList>
    </citation>
    <scope>NUCLEOTIDE SEQUENCE [LARGE SCALE GENOMIC DNA]</scope>
    <source>
        <strain evidence="2 3">DXFW5</strain>
    </source>
</reference>
<dbReference type="InterPro" id="IPR032710">
    <property type="entry name" value="NTF2-like_dom_sf"/>
</dbReference>
<comment type="caution">
    <text evidence="2">The sequence shown here is derived from an EMBL/GenBank/DDBJ whole genome shotgun (WGS) entry which is preliminary data.</text>
</comment>
<dbReference type="RefSeq" id="WP_193417540.1">
    <property type="nucleotide sequence ID" value="NZ_JADCNN020000010.1"/>
</dbReference>
<dbReference type="SUPFAM" id="SSF54427">
    <property type="entry name" value="NTF2-like"/>
    <property type="match status" value="1"/>
</dbReference>
<evidence type="ECO:0000313" key="2">
    <source>
        <dbReference type="EMBL" id="MBM6996552.1"/>
    </source>
</evidence>
<gene>
    <name evidence="2" type="ORF">IM700_012935</name>
</gene>
<evidence type="ECO:0000259" key="1">
    <source>
        <dbReference type="Pfam" id="PF12680"/>
    </source>
</evidence>
<dbReference type="Pfam" id="PF12680">
    <property type="entry name" value="SnoaL_2"/>
    <property type="match status" value="1"/>
</dbReference>
<name>A0ABS2H517_9BACL</name>
<keyword evidence="3" id="KW-1185">Reference proteome</keyword>
<evidence type="ECO:0000313" key="3">
    <source>
        <dbReference type="Proteomes" id="UP001516620"/>
    </source>
</evidence>
<accession>A0ABS2H517</accession>